<protein>
    <recommendedName>
        <fullName evidence="1">Calmodulin</fullName>
    </recommendedName>
</protein>
<dbReference type="EMBL" id="KV878336">
    <property type="protein sequence ID" value="OJJ51092.1"/>
    <property type="molecule type" value="Genomic_DNA"/>
</dbReference>
<proteinExistence type="predicted"/>
<reference evidence="6" key="1">
    <citation type="journal article" date="2017" name="Genome Biol.">
        <title>Comparative genomics reveals high biological diversity and specific adaptations in the industrially and medically important fungal genus Aspergillus.</title>
        <authorList>
            <person name="de Vries R.P."/>
            <person name="Riley R."/>
            <person name="Wiebenga A."/>
            <person name="Aguilar-Osorio G."/>
            <person name="Amillis S."/>
            <person name="Uchima C.A."/>
            <person name="Anderluh G."/>
            <person name="Asadollahi M."/>
            <person name="Askin M."/>
            <person name="Barry K."/>
            <person name="Battaglia E."/>
            <person name="Bayram O."/>
            <person name="Benocci T."/>
            <person name="Braus-Stromeyer S.A."/>
            <person name="Caldana C."/>
            <person name="Canovas D."/>
            <person name="Cerqueira G.C."/>
            <person name="Chen F."/>
            <person name="Chen W."/>
            <person name="Choi C."/>
            <person name="Clum A."/>
            <person name="Dos Santos R.A."/>
            <person name="Damasio A.R."/>
            <person name="Diallinas G."/>
            <person name="Emri T."/>
            <person name="Fekete E."/>
            <person name="Flipphi M."/>
            <person name="Freyberg S."/>
            <person name="Gallo A."/>
            <person name="Gournas C."/>
            <person name="Habgood R."/>
            <person name="Hainaut M."/>
            <person name="Harispe M.L."/>
            <person name="Henrissat B."/>
            <person name="Hilden K.S."/>
            <person name="Hope R."/>
            <person name="Hossain A."/>
            <person name="Karabika E."/>
            <person name="Karaffa L."/>
            <person name="Karanyi Z."/>
            <person name="Krasevec N."/>
            <person name="Kuo A."/>
            <person name="Kusch H."/>
            <person name="LaButti K."/>
            <person name="Lagendijk E.L."/>
            <person name="Lapidus A."/>
            <person name="Levasseur A."/>
            <person name="Lindquist E."/>
            <person name="Lipzen A."/>
            <person name="Logrieco A.F."/>
            <person name="MacCabe A."/>
            <person name="Maekelae M.R."/>
            <person name="Malavazi I."/>
            <person name="Melin P."/>
            <person name="Meyer V."/>
            <person name="Mielnichuk N."/>
            <person name="Miskei M."/>
            <person name="Molnar A.P."/>
            <person name="Mule G."/>
            <person name="Ngan C.Y."/>
            <person name="Orejas M."/>
            <person name="Orosz E."/>
            <person name="Ouedraogo J.P."/>
            <person name="Overkamp K.M."/>
            <person name="Park H.-S."/>
            <person name="Perrone G."/>
            <person name="Piumi F."/>
            <person name="Punt P.J."/>
            <person name="Ram A.F."/>
            <person name="Ramon A."/>
            <person name="Rauscher S."/>
            <person name="Record E."/>
            <person name="Riano-Pachon D.M."/>
            <person name="Robert V."/>
            <person name="Roehrig J."/>
            <person name="Ruller R."/>
            <person name="Salamov A."/>
            <person name="Salih N.S."/>
            <person name="Samson R.A."/>
            <person name="Sandor E."/>
            <person name="Sanguinetti M."/>
            <person name="Schuetze T."/>
            <person name="Sepcic K."/>
            <person name="Shelest E."/>
            <person name="Sherlock G."/>
            <person name="Sophianopoulou V."/>
            <person name="Squina F.M."/>
            <person name="Sun H."/>
            <person name="Susca A."/>
            <person name="Todd R.B."/>
            <person name="Tsang A."/>
            <person name="Unkles S.E."/>
            <person name="van de Wiele N."/>
            <person name="van Rossen-Uffink D."/>
            <person name="Oliveira J.V."/>
            <person name="Vesth T.C."/>
            <person name="Visser J."/>
            <person name="Yu J.-H."/>
            <person name="Zhou M."/>
            <person name="Andersen M.R."/>
            <person name="Archer D.B."/>
            <person name="Baker S.E."/>
            <person name="Benoit I."/>
            <person name="Brakhage A.A."/>
            <person name="Braus G.H."/>
            <person name="Fischer R."/>
            <person name="Frisvad J.C."/>
            <person name="Goldman G.H."/>
            <person name="Houbraken J."/>
            <person name="Oakley B."/>
            <person name="Pocsi I."/>
            <person name="Scazzocchio C."/>
            <person name="Seiboth B."/>
            <person name="vanKuyk P.A."/>
            <person name="Wortman J."/>
            <person name="Dyer P.S."/>
            <person name="Grigoriev I.V."/>
        </authorList>
    </citation>
    <scope>NUCLEOTIDE SEQUENCE [LARGE SCALE GENOMIC DNA]</scope>
    <source>
        <strain evidence="6">CBS 506.65</strain>
    </source>
</reference>
<dbReference type="VEuPathDB" id="FungiDB:ASPZODRAFT_11940"/>
<dbReference type="GeneID" id="34607690"/>
<keyword evidence="6" id="KW-1185">Reference proteome</keyword>
<dbReference type="PANTHER" id="PTHR23048:SF59">
    <property type="entry name" value="EF-HAND SUPERFAMILY PROTEIN"/>
    <property type="match status" value="1"/>
</dbReference>
<keyword evidence="2" id="KW-0677">Repeat</keyword>
<dbReference type="STRING" id="1073090.A0A1L9SV35"/>
<dbReference type="RefSeq" id="XP_022585602.1">
    <property type="nucleotide sequence ID" value="XM_022721225.1"/>
</dbReference>
<dbReference type="OrthoDB" id="26525at2759"/>
<evidence type="ECO:0000313" key="5">
    <source>
        <dbReference type="EMBL" id="OJJ51092.1"/>
    </source>
</evidence>
<feature type="compositionally biased region" description="Low complexity" evidence="4">
    <location>
        <begin position="16"/>
        <end position="25"/>
    </location>
</feature>
<dbReference type="InterPro" id="IPR011992">
    <property type="entry name" value="EF-hand-dom_pair"/>
</dbReference>
<name>A0A1L9SV35_9EURO</name>
<gene>
    <name evidence="5" type="ORF">ASPZODRAFT_11940</name>
</gene>
<dbReference type="SUPFAM" id="SSF47473">
    <property type="entry name" value="EF-hand"/>
    <property type="match status" value="1"/>
</dbReference>
<evidence type="ECO:0000256" key="4">
    <source>
        <dbReference type="SAM" id="MobiDB-lite"/>
    </source>
</evidence>
<accession>A0A1L9SV35</accession>
<evidence type="ECO:0000313" key="6">
    <source>
        <dbReference type="Proteomes" id="UP000184188"/>
    </source>
</evidence>
<dbReference type="AlphaFoldDB" id="A0A1L9SV35"/>
<dbReference type="InterPro" id="IPR050230">
    <property type="entry name" value="CALM/Myosin/TropC-like"/>
</dbReference>
<evidence type="ECO:0000256" key="1">
    <source>
        <dbReference type="ARBA" id="ARBA00020786"/>
    </source>
</evidence>
<feature type="region of interest" description="Disordered" evidence="4">
    <location>
        <begin position="1"/>
        <end position="39"/>
    </location>
</feature>
<dbReference type="PANTHER" id="PTHR23048">
    <property type="entry name" value="MYOSIN LIGHT CHAIN 1, 3"/>
    <property type="match status" value="1"/>
</dbReference>
<organism evidence="5 6">
    <name type="scientific">Penicilliopsis zonata CBS 506.65</name>
    <dbReference type="NCBI Taxonomy" id="1073090"/>
    <lineage>
        <taxon>Eukaryota</taxon>
        <taxon>Fungi</taxon>
        <taxon>Dikarya</taxon>
        <taxon>Ascomycota</taxon>
        <taxon>Pezizomycotina</taxon>
        <taxon>Eurotiomycetes</taxon>
        <taxon>Eurotiomycetidae</taxon>
        <taxon>Eurotiales</taxon>
        <taxon>Aspergillaceae</taxon>
        <taxon>Penicilliopsis</taxon>
    </lineage>
</organism>
<sequence length="202" mass="21613">MTSSRSPIRGPKRRSAAPAPAATPAKRARSKLAKENDLTADEEAEIKEVFSLFASSHPEFPDEKLGVIPAEDVRKALVALALSPNSSNELSSILSAVDPTNTGYIPYSPFLSVAAAKLHARDDDDDAARAAEVDEAFRLFTRGKDGPITLSHLKRIARELKEDSVGEELLRDMILEANGGGGVAAGVTLEQFRDVMGRAGVF</sequence>
<dbReference type="Gene3D" id="1.10.238.10">
    <property type="entry name" value="EF-hand"/>
    <property type="match status" value="2"/>
</dbReference>
<evidence type="ECO:0000256" key="2">
    <source>
        <dbReference type="ARBA" id="ARBA00022737"/>
    </source>
</evidence>
<dbReference type="Proteomes" id="UP000184188">
    <property type="component" value="Unassembled WGS sequence"/>
</dbReference>
<dbReference type="GO" id="GO:0016460">
    <property type="term" value="C:myosin II complex"/>
    <property type="evidence" value="ECO:0007669"/>
    <property type="project" value="TreeGrafter"/>
</dbReference>
<keyword evidence="3" id="KW-0106">Calcium</keyword>
<evidence type="ECO:0000256" key="3">
    <source>
        <dbReference type="ARBA" id="ARBA00022837"/>
    </source>
</evidence>